<sequence>MAGPQWPREVAVRAPTLLRPLLLVLLHSALSRARRHEVKLVAEERHGHGAQRGVQRTAIDPELDPKSDRHFFHWDYPDDERPSPTLEHTKKFGHPYPVVQDHEAYDKDFVKDENGDNGEWEVQMEYDTLRNKLRGQQKSVNEAYRKEQEERRHLEDEEGKEFKAEEAERGAKEAAGKADAEAGEAHDEVEKLMGKGAADGGKEVGGAVGSAIDEVRDKMKGLEACQKELADAKAKLKELMGLKEKRVKEVQKAAVAKAAATSAAQAKIDKDNAEAAAKYDADVASAEGKLEAVEGDAQSSRDALAKRQKELERKAAEAEAAHAAALKALGEEEAQIEETRTRLKEAAERVRRHRAGVDEEGGIYKTGHDKNRGSRSASIALLSGLVLLVPALPWIA</sequence>
<keyword evidence="2" id="KW-0732">Signal</keyword>
<feature type="signal peptide" evidence="2">
    <location>
        <begin position="1"/>
        <end position="33"/>
    </location>
</feature>
<feature type="compositionally biased region" description="Basic and acidic residues" evidence="1">
    <location>
        <begin position="143"/>
        <end position="188"/>
    </location>
</feature>
<feature type="region of interest" description="Disordered" evidence="1">
    <location>
        <begin position="292"/>
        <end position="317"/>
    </location>
</feature>
<evidence type="ECO:0000256" key="1">
    <source>
        <dbReference type="SAM" id="MobiDB-lite"/>
    </source>
</evidence>
<feature type="region of interest" description="Disordered" evidence="1">
    <location>
        <begin position="139"/>
        <end position="188"/>
    </location>
</feature>
<proteinExistence type="predicted"/>
<feature type="chain" id="PRO_5030782983" evidence="2">
    <location>
        <begin position="34"/>
        <end position="396"/>
    </location>
</feature>
<feature type="compositionally biased region" description="Basic and acidic residues" evidence="1">
    <location>
        <begin position="303"/>
        <end position="317"/>
    </location>
</feature>
<name>A0A7S1RJ01_ALECA</name>
<gene>
    <name evidence="3" type="ORF">ACAT0790_LOCUS44736</name>
</gene>
<evidence type="ECO:0000256" key="2">
    <source>
        <dbReference type="SAM" id="SignalP"/>
    </source>
</evidence>
<protein>
    <submittedName>
        <fullName evidence="3">Uncharacterized protein</fullName>
    </submittedName>
</protein>
<accession>A0A7S1RJ01</accession>
<evidence type="ECO:0000313" key="3">
    <source>
        <dbReference type="EMBL" id="CAD9167968.1"/>
    </source>
</evidence>
<organism evidence="3">
    <name type="scientific">Alexandrium catenella</name>
    <name type="common">Red tide dinoflagellate</name>
    <name type="synonym">Gonyaulax catenella</name>
    <dbReference type="NCBI Taxonomy" id="2925"/>
    <lineage>
        <taxon>Eukaryota</taxon>
        <taxon>Sar</taxon>
        <taxon>Alveolata</taxon>
        <taxon>Dinophyceae</taxon>
        <taxon>Gonyaulacales</taxon>
        <taxon>Pyrocystaceae</taxon>
        <taxon>Alexandrium</taxon>
    </lineage>
</organism>
<dbReference type="EMBL" id="HBGE01074703">
    <property type="protein sequence ID" value="CAD9167968.1"/>
    <property type="molecule type" value="Transcribed_RNA"/>
</dbReference>
<dbReference type="AlphaFoldDB" id="A0A7S1RJ01"/>
<reference evidence="3" key="1">
    <citation type="submission" date="2021-01" db="EMBL/GenBank/DDBJ databases">
        <authorList>
            <person name="Corre E."/>
            <person name="Pelletier E."/>
            <person name="Niang G."/>
            <person name="Scheremetjew M."/>
            <person name="Finn R."/>
            <person name="Kale V."/>
            <person name="Holt S."/>
            <person name="Cochrane G."/>
            <person name="Meng A."/>
            <person name="Brown T."/>
            <person name="Cohen L."/>
        </authorList>
    </citation>
    <scope>NUCLEOTIDE SEQUENCE</scope>
    <source>
        <strain evidence="3">OF101</strain>
    </source>
</reference>